<dbReference type="InterPro" id="IPR002528">
    <property type="entry name" value="MATE_fam"/>
</dbReference>
<feature type="transmembrane region" description="Helical" evidence="7">
    <location>
        <begin position="16"/>
        <end position="36"/>
    </location>
</feature>
<feature type="transmembrane region" description="Helical" evidence="7">
    <location>
        <begin position="134"/>
        <end position="159"/>
    </location>
</feature>
<feature type="transmembrane region" description="Helical" evidence="7">
    <location>
        <begin position="350"/>
        <end position="373"/>
    </location>
</feature>
<dbReference type="GO" id="GO:0005886">
    <property type="term" value="C:plasma membrane"/>
    <property type="evidence" value="ECO:0007669"/>
    <property type="project" value="UniProtKB-SubCell"/>
</dbReference>
<gene>
    <name evidence="8" type="ORF">SAMN05444405_102256</name>
</gene>
<dbReference type="InterPro" id="IPR048279">
    <property type="entry name" value="MdtK-like"/>
</dbReference>
<dbReference type="OrthoDB" id="9776324at2"/>
<evidence type="ECO:0000313" key="8">
    <source>
        <dbReference type="EMBL" id="SHE65827.1"/>
    </source>
</evidence>
<evidence type="ECO:0000256" key="6">
    <source>
        <dbReference type="ARBA" id="ARBA00023136"/>
    </source>
</evidence>
<dbReference type="Proteomes" id="UP000184509">
    <property type="component" value="Unassembled WGS sequence"/>
</dbReference>
<dbReference type="PANTHER" id="PTHR43549:SF3">
    <property type="entry name" value="MULTIDRUG RESISTANCE PROTEIN YPNP-RELATED"/>
    <property type="match status" value="1"/>
</dbReference>
<keyword evidence="2" id="KW-0813">Transport</keyword>
<dbReference type="Pfam" id="PF01554">
    <property type="entry name" value="MatE"/>
    <property type="match status" value="2"/>
</dbReference>
<reference evidence="8 9" key="1">
    <citation type="submission" date="2016-11" db="EMBL/GenBank/DDBJ databases">
        <authorList>
            <person name="Jaros S."/>
            <person name="Januszkiewicz K."/>
            <person name="Wedrychowicz H."/>
        </authorList>
    </citation>
    <scope>NUCLEOTIDE SEQUENCE [LARGE SCALE GENOMIC DNA]</scope>
    <source>
        <strain evidence="8 9">DSM 26991</strain>
    </source>
</reference>
<evidence type="ECO:0000256" key="2">
    <source>
        <dbReference type="ARBA" id="ARBA00022448"/>
    </source>
</evidence>
<keyword evidence="3" id="KW-1003">Cell membrane</keyword>
<feature type="transmembrane region" description="Helical" evidence="7">
    <location>
        <begin position="192"/>
        <end position="211"/>
    </location>
</feature>
<evidence type="ECO:0000256" key="3">
    <source>
        <dbReference type="ARBA" id="ARBA00022475"/>
    </source>
</evidence>
<dbReference type="GO" id="GO:0042910">
    <property type="term" value="F:xenobiotic transmembrane transporter activity"/>
    <property type="evidence" value="ECO:0007669"/>
    <property type="project" value="InterPro"/>
</dbReference>
<keyword evidence="4 7" id="KW-0812">Transmembrane</keyword>
<dbReference type="InterPro" id="IPR052031">
    <property type="entry name" value="Membrane_Transporter-Flippase"/>
</dbReference>
<evidence type="ECO:0000256" key="1">
    <source>
        <dbReference type="ARBA" id="ARBA00004651"/>
    </source>
</evidence>
<evidence type="ECO:0000313" key="9">
    <source>
        <dbReference type="Proteomes" id="UP000184509"/>
    </source>
</evidence>
<protein>
    <submittedName>
        <fullName evidence="8">Putative efflux protein, MATE family</fullName>
    </submittedName>
</protein>
<name>A0A1M4VAC6_9BACE</name>
<evidence type="ECO:0000256" key="7">
    <source>
        <dbReference type="SAM" id="Phobius"/>
    </source>
</evidence>
<proteinExistence type="predicted"/>
<dbReference type="NCBIfam" id="TIGR00797">
    <property type="entry name" value="matE"/>
    <property type="match status" value="1"/>
</dbReference>
<feature type="transmembrane region" description="Helical" evidence="7">
    <location>
        <begin position="414"/>
        <end position="434"/>
    </location>
</feature>
<keyword evidence="9" id="KW-1185">Reference proteome</keyword>
<dbReference type="GO" id="GO:0015297">
    <property type="term" value="F:antiporter activity"/>
    <property type="evidence" value="ECO:0007669"/>
    <property type="project" value="InterPro"/>
</dbReference>
<dbReference type="PIRSF" id="PIRSF006603">
    <property type="entry name" value="DinF"/>
    <property type="match status" value="1"/>
</dbReference>
<sequence>MQGIKHLTEGPIFKQLFNLAMPIMATSFIQMAYSLINAAWVGRIGSEAVAAIGTVGILAWMATSISLLNKVGSEVSVGQAIGAKDENKAKTFASHNLTIALIISILLGTLLFIFANPIIGVYELNSSISAKAVIYLRIIASAMPFMFLSTAFTGIYNAAGRSKVPFYISGTGLIINIILDPIFIFVCEWGTTGAAIATWISQASVLGLFLYKLKGKKDILGGFSIITKLQKSYTLRILRLGLPAATLNTLFAFVNMYICRLASEQGGHIGLMTMTLGGQIEAITWNTSQGFSSALSAFISQNYAAGKQGRVLQAYNATLWITSLLGSFCTFLFIFYGQEVFSLFVPEEKAILAGGVFLFIDGYSQLFMILEITTQGLFYGTGRTLPPAIISITFNCLRIPLAIILTNLGMGVEGIWWAISCTSIAKGLFAYLWFAIIKKRVLNIPSIAI</sequence>
<feature type="transmembrane region" description="Helical" evidence="7">
    <location>
        <begin position="48"/>
        <end position="68"/>
    </location>
</feature>
<dbReference type="CDD" id="cd13140">
    <property type="entry name" value="MATE_like_1"/>
    <property type="match status" value="1"/>
</dbReference>
<evidence type="ECO:0000256" key="4">
    <source>
        <dbReference type="ARBA" id="ARBA00022692"/>
    </source>
</evidence>
<feature type="transmembrane region" description="Helical" evidence="7">
    <location>
        <begin position="385"/>
        <end position="408"/>
    </location>
</feature>
<keyword evidence="5 7" id="KW-1133">Transmembrane helix</keyword>
<dbReference type="PANTHER" id="PTHR43549">
    <property type="entry name" value="MULTIDRUG RESISTANCE PROTEIN YPNP-RELATED"/>
    <property type="match status" value="1"/>
</dbReference>
<comment type="subcellular location">
    <subcellularLocation>
        <location evidence="1">Cell membrane</location>
        <topology evidence="1">Multi-pass membrane protein</topology>
    </subcellularLocation>
</comment>
<dbReference type="RefSeq" id="WP_073399052.1">
    <property type="nucleotide sequence ID" value="NZ_FQTV01000002.1"/>
</dbReference>
<feature type="transmembrane region" description="Helical" evidence="7">
    <location>
        <begin position="317"/>
        <end position="338"/>
    </location>
</feature>
<keyword evidence="6 7" id="KW-0472">Membrane</keyword>
<dbReference type="EMBL" id="FQTV01000002">
    <property type="protein sequence ID" value="SHE65827.1"/>
    <property type="molecule type" value="Genomic_DNA"/>
</dbReference>
<evidence type="ECO:0000256" key="5">
    <source>
        <dbReference type="ARBA" id="ARBA00022989"/>
    </source>
</evidence>
<dbReference type="AlphaFoldDB" id="A0A1M4VAC6"/>
<feature type="transmembrane region" description="Helical" evidence="7">
    <location>
        <begin position="97"/>
        <end position="122"/>
    </location>
</feature>
<dbReference type="STRING" id="1297750.SAMN05444405_102256"/>
<accession>A0A1M4VAC6</accession>
<feature type="transmembrane region" description="Helical" evidence="7">
    <location>
        <begin position="166"/>
        <end position="186"/>
    </location>
</feature>
<organism evidence="8 9">
    <name type="scientific">Bacteroides luti</name>
    <dbReference type="NCBI Taxonomy" id="1297750"/>
    <lineage>
        <taxon>Bacteria</taxon>
        <taxon>Pseudomonadati</taxon>
        <taxon>Bacteroidota</taxon>
        <taxon>Bacteroidia</taxon>
        <taxon>Bacteroidales</taxon>
        <taxon>Bacteroidaceae</taxon>
        <taxon>Bacteroides</taxon>
    </lineage>
</organism>